<reference evidence="2" key="3">
    <citation type="submission" date="2023-05" db="EMBL/GenBank/DDBJ databases">
        <authorList>
            <person name="Smith C.H."/>
        </authorList>
    </citation>
    <scope>NUCLEOTIDE SEQUENCE</scope>
    <source>
        <strain evidence="2">CHS0354</strain>
        <tissue evidence="2">Mantle</tissue>
    </source>
</reference>
<dbReference type="Proteomes" id="UP001195483">
    <property type="component" value="Unassembled WGS sequence"/>
</dbReference>
<dbReference type="Gene3D" id="1.50.10.20">
    <property type="match status" value="1"/>
</dbReference>
<protein>
    <recommendedName>
        <fullName evidence="4">Glycoside hydrolase family 76 protein</fullName>
    </recommendedName>
</protein>
<evidence type="ECO:0008006" key="4">
    <source>
        <dbReference type="Google" id="ProtNLM"/>
    </source>
</evidence>
<dbReference type="SUPFAM" id="SSF48208">
    <property type="entry name" value="Six-hairpin glycosidases"/>
    <property type="match status" value="1"/>
</dbReference>
<dbReference type="Pfam" id="PF03663">
    <property type="entry name" value="Glyco_hydro_76"/>
    <property type="match status" value="1"/>
</dbReference>
<reference evidence="2" key="1">
    <citation type="journal article" date="2021" name="Genome Biol. Evol.">
        <title>A High-Quality Reference Genome for a Parasitic Bivalve with Doubly Uniparental Inheritance (Bivalvia: Unionida).</title>
        <authorList>
            <person name="Smith C.H."/>
        </authorList>
    </citation>
    <scope>NUCLEOTIDE SEQUENCE</scope>
    <source>
        <strain evidence="2">CHS0354</strain>
    </source>
</reference>
<accession>A0AAE0S104</accession>
<evidence type="ECO:0000313" key="2">
    <source>
        <dbReference type="EMBL" id="KAK3582970.1"/>
    </source>
</evidence>
<dbReference type="InterPro" id="IPR053169">
    <property type="entry name" value="MUG_Protein"/>
</dbReference>
<sequence length="454" mass="51055">MVRVLVLALILITCFVFVQCNANGTCSLDMFGNDTGAYMACTAQFALQANWFPSPIAGLFSYLVWNGFDGFWQNGAVLEPMVNFMEYANHSRYVSVVRSSWRQLYSLLEAYGPYPSFDDMGWYGLSYVRIYEVLGYEEFLDTALDIFNWVWETGWDLSGNCGGGFFFDDSRMSKQTITNVQMLQLGAKLYRIYQKDYIWNKTTDVYNFIMNNQIINATTYVVFDGITWTCQGSGDSDFTYNSGVLIGGLVELYKLSNVSNYIDLAVKLADATIINHTENITGIFRESCDPNCNDDAKMFKGIFVRNLRYLIDALPDGDVTKAGYKIWLKHNVMGITKYDMCDKSPISLCNITLKDGPSYFNVSGPVFSPDWIGPVTYGAPMQQACALDLFVASIDAKTQCTGNYCSYDPPYPPPQPLTCQSHPCPPDEPCCEYSPYTSYTCCESTQKCQNGICV</sequence>
<keyword evidence="3" id="KW-1185">Reference proteome</keyword>
<name>A0AAE0S104_9BIVA</name>
<dbReference type="AlphaFoldDB" id="A0AAE0S104"/>
<feature type="signal peptide" evidence="1">
    <location>
        <begin position="1"/>
        <end position="20"/>
    </location>
</feature>
<dbReference type="PANTHER" id="PTHR47791">
    <property type="entry name" value="MEIOTICALLY UP-REGULATED GENE 191 PROTEIN"/>
    <property type="match status" value="1"/>
</dbReference>
<reference evidence="2" key="2">
    <citation type="journal article" date="2021" name="Genome Biol. Evol.">
        <title>Developing a high-quality reference genome for a parasitic bivalve with doubly uniparental inheritance (Bivalvia: Unionida).</title>
        <authorList>
            <person name="Smith C.H."/>
        </authorList>
    </citation>
    <scope>NUCLEOTIDE SEQUENCE</scope>
    <source>
        <strain evidence="2">CHS0354</strain>
        <tissue evidence="2">Mantle</tissue>
    </source>
</reference>
<feature type="chain" id="PRO_5042153573" description="Glycoside hydrolase family 76 protein" evidence="1">
    <location>
        <begin position="21"/>
        <end position="454"/>
    </location>
</feature>
<dbReference type="PANTHER" id="PTHR47791:SF3">
    <property type="entry name" value="MEIOTICALLY UP-REGULATED GENE 191 PROTEIN"/>
    <property type="match status" value="1"/>
</dbReference>
<dbReference type="GO" id="GO:0005975">
    <property type="term" value="P:carbohydrate metabolic process"/>
    <property type="evidence" value="ECO:0007669"/>
    <property type="project" value="InterPro"/>
</dbReference>
<proteinExistence type="predicted"/>
<organism evidence="2 3">
    <name type="scientific">Potamilus streckersoni</name>
    <dbReference type="NCBI Taxonomy" id="2493646"/>
    <lineage>
        <taxon>Eukaryota</taxon>
        <taxon>Metazoa</taxon>
        <taxon>Spiralia</taxon>
        <taxon>Lophotrochozoa</taxon>
        <taxon>Mollusca</taxon>
        <taxon>Bivalvia</taxon>
        <taxon>Autobranchia</taxon>
        <taxon>Heteroconchia</taxon>
        <taxon>Palaeoheterodonta</taxon>
        <taxon>Unionida</taxon>
        <taxon>Unionoidea</taxon>
        <taxon>Unionidae</taxon>
        <taxon>Ambleminae</taxon>
        <taxon>Lampsilini</taxon>
        <taxon>Potamilus</taxon>
    </lineage>
</organism>
<evidence type="ECO:0000313" key="3">
    <source>
        <dbReference type="Proteomes" id="UP001195483"/>
    </source>
</evidence>
<gene>
    <name evidence="2" type="ORF">CHS0354_027090</name>
</gene>
<comment type="caution">
    <text evidence="2">The sequence shown here is derived from an EMBL/GenBank/DDBJ whole genome shotgun (WGS) entry which is preliminary data.</text>
</comment>
<dbReference type="InterPro" id="IPR005198">
    <property type="entry name" value="Glyco_hydro_76"/>
</dbReference>
<dbReference type="InterPro" id="IPR008928">
    <property type="entry name" value="6-hairpin_glycosidase_sf"/>
</dbReference>
<keyword evidence="1" id="KW-0732">Signal</keyword>
<dbReference type="EMBL" id="JAEAOA010001621">
    <property type="protein sequence ID" value="KAK3582970.1"/>
    <property type="molecule type" value="Genomic_DNA"/>
</dbReference>
<evidence type="ECO:0000256" key="1">
    <source>
        <dbReference type="SAM" id="SignalP"/>
    </source>
</evidence>